<dbReference type="Pfam" id="PF07848">
    <property type="entry name" value="PaaX"/>
    <property type="match status" value="1"/>
</dbReference>
<evidence type="ECO:0000259" key="3">
    <source>
        <dbReference type="Pfam" id="PF20803"/>
    </source>
</evidence>
<dbReference type="Proteomes" id="UP001049518">
    <property type="component" value="Chromosome"/>
</dbReference>
<dbReference type="Pfam" id="PF08223">
    <property type="entry name" value="PaaX_C"/>
    <property type="match status" value="1"/>
</dbReference>
<dbReference type="PIRSF" id="PIRSF020623">
    <property type="entry name" value="PaaX"/>
    <property type="match status" value="1"/>
</dbReference>
<gene>
    <name evidence="4" type="ORF">AGRA3207_007193</name>
</gene>
<reference evidence="4" key="1">
    <citation type="submission" date="2020-07" db="EMBL/GenBank/DDBJ databases">
        <authorList>
            <person name="Tarantini F.S."/>
            <person name="Hong K.W."/>
            <person name="Chan K.G."/>
        </authorList>
    </citation>
    <scope>NUCLEOTIDE SEQUENCE</scope>
    <source>
        <strain evidence="4">32-07</strain>
    </source>
</reference>
<accession>A0ABX8R8X3</accession>
<organism evidence="4 5">
    <name type="scientific">Actinomadura graeca</name>
    <dbReference type="NCBI Taxonomy" id="2750812"/>
    <lineage>
        <taxon>Bacteria</taxon>
        <taxon>Bacillati</taxon>
        <taxon>Actinomycetota</taxon>
        <taxon>Actinomycetes</taxon>
        <taxon>Streptosporangiales</taxon>
        <taxon>Thermomonosporaceae</taxon>
        <taxon>Actinomadura</taxon>
    </lineage>
</organism>
<dbReference type="PANTHER" id="PTHR30319:SF1">
    <property type="entry name" value="TRANSCRIPTIONAL REPRESSOR PAAX"/>
    <property type="match status" value="1"/>
</dbReference>
<dbReference type="InterPro" id="IPR036388">
    <property type="entry name" value="WH-like_DNA-bd_sf"/>
</dbReference>
<sequence length="272" mass="30631">MEVGAPKVRPQSLTLTFLGNYVLGREVAVFSGSFIEVLGRLGVGEHAVRSTLARMVARDLLARYRDGRRMFFGLTERSRRILADGEERVWRRSVVNDDWDGHWTVLAFSLPESWQSRRHELRSRLTWAGFGPVGNGLWISPARVDVTEVTADLGLDAHVRVFDGPAVAPTDEAGMIRDAFDLDAIAAGYRAWLDRWDRPAPAPEAADDLIRYLLLATEWLDLVRVDPRIPLCHLPAEWPAIRAQELLSALRDRYQAAARDIADRTITLIEVP</sequence>
<evidence type="ECO:0000313" key="5">
    <source>
        <dbReference type="Proteomes" id="UP001049518"/>
    </source>
</evidence>
<evidence type="ECO:0000313" key="4">
    <source>
        <dbReference type="EMBL" id="QXJ26981.1"/>
    </source>
</evidence>
<dbReference type="InterPro" id="IPR036390">
    <property type="entry name" value="WH_DNA-bd_sf"/>
</dbReference>
<proteinExistence type="predicted"/>
<dbReference type="InterPro" id="IPR012906">
    <property type="entry name" value="PaaX-like_N"/>
</dbReference>
<dbReference type="Pfam" id="PF20803">
    <property type="entry name" value="PaaX_M"/>
    <property type="match status" value="1"/>
</dbReference>
<dbReference type="Gene3D" id="3.30.70.2650">
    <property type="match status" value="1"/>
</dbReference>
<dbReference type="Gene3D" id="1.10.10.10">
    <property type="entry name" value="Winged helix-like DNA-binding domain superfamily/Winged helix DNA-binding domain"/>
    <property type="match status" value="1"/>
</dbReference>
<dbReference type="PANTHER" id="PTHR30319">
    <property type="entry name" value="PHENYLACETIC ACID REGULATOR-RELATED TRANSCRIPTIONAL REPRESSOR"/>
    <property type="match status" value="1"/>
</dbReference>
<dbReference type="InterPro" id="IPR013225">
    <property type="entry name" value="PaaX_C"/>
</dbReference>
<feature type="domain" description="Transcriptional repressor PaaX-like C-terminal" evidence="2">
    <location>
        <begin position="180"/>
        <end position="263"/>
    </location>
</feature>
<dbReference type="InterPro" id="IPR048846">
    <property type="entry name" value="PaaX-like_central"/>
</dbReference>
<evidence type="ECO:0000259" key="1">
    <source>
        <dbReference type="Pfam" id="PF07848"/>
    </source>
</evidence>
<feature type="domain" description="Transcriptional repressor PaaX-like central Cas2-like" evidence="3">
    <location>
        <begin position="97"/>
        <end position="173"/>
    </location>
</feature>
<name>A0ABX8R8X3_9ACTN</name>
<keyword evidence="5" id="KW-1185">Reference proteome</keyword>
<protein>
    <submittedName>
        <fullName evidence="4">PaaX family transcriptional regulator</fullName>
    </submittedName>
</protein>
<dbReference type="EMBL" id="CP059572">
    <property type="protein sequence ID" value="QXJ26981.1"/>
    <property type="molecule type" value="Genomic_DNA"/>
</dbReference>
<dbReference type="SUPFAM" id="SSF46785">
    <property type="entry name" value="Winged helix' DNA-binding domain"/>
    <property type="match status" value="1"/>
</dbReference>
<evidence type="ECO:0000259" key="2">
    <source>
        <dbReference type="Pfam" id="PF08223"/>
    </source>
</evidence>
<dbReference type="InterPro" id="IPR011965">
    <property type="entry name" value="PaaX_trns_reg"/>
</dbReference>
<feature type="domain" description="Transcriptional repressor PaaX-like N-terminal" evidence="1">
    <location>
        <begin position="9"/>
        <end position="77"/>
    </location>
</feature>